<accession>A0A6N6VSJ5</accession>
<sequence>MFYPKLFSILGFFGVALGAFGAHGLKDKVTIEMLEIWKTATLYLMMHVIIGILSSFFTIKKRSQFCFAFGAFVFSCSLYLLVILNMPILGSITPIGGVSLLLGWIFLFLDFKKKSNV</sequence>
<evidence type="ECO:0000256" key="6">
    <source>
        <dbReference type="SAM" id="Phobius"/>
    </source>
</evidence>
<evidence type="ECO:0000256" key="1">
    <source>
        <dbReference type="ARBA" id="ARBA00004141"/>
    </source>
</evidence>
<keyword evidence="8" id="KW-1185">Reference proteome</keyword>
<feature type="transmembrane region" description="Helical" evidence="6">
    <location>
        <begin position="40"/>
        <end position="58"/>
    </location>
</feature>
<reference evidence="7 8" key="1">
    <citation type="submission" date="2019-10" db="EMBL/GenBank/DDBJ databases">
        <title>New species of Slilvanegrellaceae.</title>
        <authorList>
            <person name="Pitt A."/>
            <person name="Hahn M.W."/>
        </authorList>
    </citation>
    <scope>NUCLEOTIDE SEQUENCE [LARGE SCALE GENOMIC DNA]</scope>
    <source>
        <strain evidence="7 8">SP-Ram-0.45-NSY-1</strain>
    </source>
</reference>
<dbReference type="GO" id="GO:0005886">
    <property type="term" value="C:plasma membrane"/>
    <property type="evidence" value="ECO:0007669"/>
    <property type="project" value="TreeGrafter"/>
</dbReference>
<evidence type="ECO:0000313" key="7">
    <source>
        <dbReference type="EMBL" id="KAB8039092.1"/>
    </source>
</evidence>
<gene>
    <name evidence="7" type="ORF">GCL60_09565</name>
</gene>
<dbReference type="EMBL" id="WFLM01000003">
    <property type="protein sequence ID" value="KAB8039092.1"/>
    <property type="molecule type" value="Genomic_DNA"/>
</dbReference>
<dbReference type="RefSeq" id="WP_153420491.1">
    <property type="nucleotide sequence ID" value="NZ_WFLM01000003.1"/>
</dbReference>
<comment type="caution">
    <text evidence="7">The sequence shown here is derived from an EMBL/GenBank/DDBJ whole genome shotgun (WGS) entry which is preliminary data.</text>
</comment>
<protein>
    <submittedName>
        <fullName evidence="7">DUF423 domain-containing protein</fullName>
    </submittedName>
</protein>
<evidence type="ECO:0000256" key="5">
    <source>
        <dbReference type="ARBA" id="ARBA00023136"/>
    </source>
</evidence>
<keyword evidence="5 6" id="KW-0472">Membrane</keyword>
<dbReference type="OrthoDB" id="9802121at2"/>
<name>A0A6N6VSJ5_9BACT</name>
<evidence type="ECO:0000256" key="4">
    <source>
        <dbReference type="ARBA" id="ARBA00022989"/>
    </source>
</evidence>
<dbReference type="AlphaFoldDB" id="A0A6N6VSJ5"/>
<feature type="transmembrane region" description="Helical" evidence="6">
    <location>
        <begin position="65"/>
        <end position="82"/>
    </location>
</feature>
<evidence type="ECO:0000256" key="2">
    <source>
        <dbReference type="ARBA" id="ARBA00009694"/>
    </source>
</evidence>
<dbReference type="Pfam" id="PF04241">
    <property type="entry name" value="DUF423"/>
    <property type="match status" value="1"/>
</dbReference>
<evidence type="ECO:0000313" key="8">
    <source>
        <dbReference type="Proteomes" id="UP000437748"/>
    </source>
</evidence>
<dbReference type="PANTHER" id="PTHR43461">
    <property type="entry name" value="TRANSMEMBRANE PROTEIN 256"/>
    <property type="match status" value="1"/>
</dbReference>
<evidence type="ECO:0000256" key="3">
    <source>
        <dbReference type="ARBA" id="ARBA00022692"/>
    </source>
</evidence>
<dbReference type="InterPro" id="IPR006696">
    <property type="entry name" value="DUF423"/>
</dbReference>
<keyword evidence="4 6" id="KW-1133">Transmembrane helix</keyword>
<organism evidence="7 8">
    <name type="scientific">Silvanigrella paludirubra</name>
    <dbReference type="NCBI Taxonomy" id="2499159"/>
    <lineage>
        <taxon>Bacteria</taxon>
        <taxon>Pseudomonadati</taxon>
        <taxon>Bdellovibrionota</taxon>
        <taxon>Oligoflexia</taxon>
        <taxon>Silvanigrellales</taxon>
        <taxon>Silvanigrellaceae</taxon>
        <taxon>Silvanigrella</taxon>
    </lineage>
</organism>
<dbReference type="Proteomes" id="UP000437748">
    <property type="component" value="Unassembled WGS sequence"/>
</dbReference>
<keyword evidence="3 6" id="KW-0812">Transmembrane</keyword>
<proteinExistence type="inferred from homology"/>
<comment type="subcellular location">
    <subcellularLocation>
        <location evidence="1">Membrane</location>
        <topology evidence="1">Multi-pass membrane protein</topology>
    </subcellularLocation>
</comment>
<dbReference type="PANTHER" id="PTHR43461:SF1">
    <property type="entry name" value="TRANSMEMBRANE PROTEIN 256"/>
    <property type="match status" value="1"/>
</dbReference>
<feature type="transmembrane region" description="Helical" evidence="6">
    <location>
        <begin position="88"/>
        <end position="109"/>
    </location>
</feature>
<comment type="similarity">
    <text evidence="2">Belongs to the UPF0382 family.</text>
</comment>